<dbReference type="AlphaFoldDB" id="A0A0F9SGZ9"/>
<reference evidence="1" key="1">
    <citation type="journal article" date="2015" name="Nature">
        <title>Complex archaea that bridge the gap between prokaryotes and eukaryotes.</title>
        <authorList>
            <person name="Spang A."/>
            <person name="Saw J.H."/>
            <person name="Jorgensen S.L."/>
            <person name="Zaremba-Niedzwiedzka K."/>
            <person name="Martijn J."/>
            <person name="Lind A.E."/>
            <person name="van Eijk R."/>
            <person name="Schleper C."/>
            <person name="Guy L."/>
            <person name="Ettema T.J."/>
        </authorList>
    </citation>
    <scope>NUCLEOTIDE SEQUENCE</scope>
</reference>
<sequence>MFFQIKSQKSINEESNRAIKETKNLLIKLFSISDISKGTKIVEQAQTFLRLNKFESALLRLKDLKEILIYIKHYNTKKNLINLNEYADHVSNISIDLLNINDKIIGKKSTINVSKVISNLEEISTFISDFELKIKDNDS</sequence>
<protein>
    <submittedName>
        <fullName evidence="1">Uncharacterized protein</fullName>
    </submittedName>
</protein>
<proteinExistence type="predicted"/>
<comment type="caution">
    <text evidence="1">The sequence shown here is derived from an EMBL/GenBank/DDBJ whole genome shotgun (WGS) entry which is preliminary data.</text>
</comment>
<organism evidence="1">
    <name type="scientific">marine sediment metagenome</name>
    <dbReference type="NCBI Taxonomy" id="412755"/>
    <lineage>
        <taxon>unclassified sequences</taxon>
        <taxon>metagenomes</taxon>
        <taxon>ecological metagenomes</taxon>
    </lineage>
</organism>
<accession>A0A0F9SGZ9</accession>
<name>A0A0F9SGZ9_9ZZZZ</name>
<dbReference type="EMBL" id="LAZR01000654">
    <property type="protein sequence ID" value="KKN61562.1"/>
    <property type="molecule type" value="Genomic_DNA"/>
</dbReference>
<gene>
    <name evidence="1" type="ORF">LCGC14_0520910</name>
</gene>
<evidence type="ECO:0000313" key="1">
    <source>
        <dbReference type="EMBL" id="KKN61562.1"/>
    </source>
</evidence>